<name>A0ABS7CXK2_9BACT</name>
<organism evidence="3 4">
    <name type="scientific">Pontibacter aydingkolensis</name>
    <dbReference type="NCBI Taxonomy" id="1911536"/>
    <lineage>
        <taxon>Bacteria</taxon>
        <taxon>Pseudomonadati</taxon>
        <taxon>Bacteroidota</taxon>
        <taxon>Cytophagia</taxon>
        <taxon>Cytophagales</taxon>
        <taxon>Hymenobacteraceae</taxon>
        <taxon>Pontibacter</taxon>
    </lineage>
</organism>
<dbReference type="PANTHER" id="PTHR46268:SF6">
    <property type="entry name" value="UNIVERSAL STRESS PROTEIN UP12"/>
    <property type="match status" value="1"/>
</dbReference>
<keyword evidence="4" id="KW-1185">Reference proteome</keyword>
<feature type="domain" description="UspA" evidence="2">
    <location>
        <begin position="148"/>
        <end position="290"/>
    </location>
</feature>
<dbReference type="PANTHER" id="PTHR46268">
    <property type="entry name" value="STRESS RESPONSE PROTEIN NHAX"/>
    <property type="match status" value="1"/>
</dbReference>
<dbReference type="EMBL" id="JAHYXK010000016">
    <property type="protein sequence ID" value="MBW7468532.1"/>
    <property type="molecule type" value="Genomic_DNA"/>
</dbReference>
<dbReference type="Gene3D" id="3.40.50.12370">
    <property type="match status" value="1"/>
</dbReference>
<dbReference type="Proteomes" id="UP000813018">
    <property type="component" value="Unassembled WGS sequence"/>
</dbReference>
<dbReference type="InterPro" id="IPR006016">
    <property type="entry name" value="UspA"/>
</dbReference>
<reference evidence="3 4" key="1">
    <citation type="journal article" date="2016" name="Int. J. Syst. Evol. Microbiol.">
        <title>Pontibacter aydingkolensis sp. nov., isolated from soil of a salt lake.</title>
        <authorList>
            <person name="Osman G."/>
            <person name="Zhang T."/>
            <person name="Lou K."/>
            <person name="Gao Y."/>
            <person name="Chang W."/>
            <person name="Lin Q."/>
            <person name="Yang H.M."/>
            <person name="Huo X.D."/>
            <person name="Wang N."/>
        </authorList>
    </citation>
    <scope>NUCLEOTIDE SEQUENCE [LARGE SCALE GENOMIC DNA]</scope>
    <source>
        <strain evidence="3 4">KACC 19255</strain>
    </source>
</reference>
<evidence type="ECO:0000256" key="1">
    <source>
        <dbReference type="ARBA" id="ARBA00008791"/>
    </source>
</evidence>
<protein>
    <submittedName>
        <fullName evidence="3">Universal stress protein</fullName>
    </submittedName>
</protein>
<comment type="caution">
    <text evidence="3">The sequence shown here is derived from an EMBL/GenBank/DDBJ whole genome shotgun (WGS) entry which is preliminary data.</text>
</comment>
<dbReference type="CDD" id="cd00293">
    <property type="entry name" value="USP-like"/>
    <property type="match status" value="2"/>
</dbReference>
<sequence>MNTLKRIMVGLDLTPMDGTLISYAAFICAELQIEKVYFIHVEKTLDIPQEILRDFQDKQLPVDENLRQMIASKVEPAFSGSNTAVEILVEEGSPLKTLLHWAKIKNIDLMLVGRKLRLRGSGVLAQKLLRTGKTGVLFVPETADPHLNRVLVSVDFSEYSEMALTKVLDSAMNRPNTKVYCLHIYQVPTGYRTLGMTYEAFDERMRGFAQDKYDRLLSKFPELRDRAELLLVRQEDEDDIGELVVMEAKRVRTDMLVIGAKGMTAAAHFVLGSVTEKILRHDMDIPLMVFKMETQEVGFLEALLS</sequence>
<accession>A0ABS7CXK2</accession>
<dbReference type="PRINTS" id="PR01438">
    <property type="entry name" value="UNVRSLSTRESS"/>
</dbReference>
<dbReference type="RefSeq" id="WP_219878409.1">
    <property type="nucleotide sequence ID" value="NZ_JAHYXK010000016.1"/>
</dbReference>
<evidence type="ECO:0000259" key="2">
    <source>
        <dbReference type="Pfam" id="PF00582"/>
    </source>
</evidence>
<dbReference type="Pfam" id="PF00582">
    <property type="entry name" value="Usp"/>
    <property type="match status" value="2"/>
</dbReference>
<proteinExistence type="inferred from homology"/>
<feature type="domain" description="UspA" evidence="2">
    <location>
        <begin position="5"/>
        <end position="139"/>
    </location>
</feature>
<dbReference type="SUPFAM" id="SSF52402">
    <property type="entry name" value="Adenine nucleotide alpha hydrolases-like"/>
    <property type="match status" value="2"/>
</dbReference>
<evidence type="ECO:0000313" key="4">
    <source>
        <dbReference type="Proteomes" id="UP000813018"/>
    </source>
</evidence>
<gene>
    <name evidence="3" type="ORF">K0O23_15755</name>
</gene>
<comment type="similarity">
    <text evidence="1">Belongs to the universal stress protein A family.</text>
</comment>
<dbReference type="InterPro" id="IPR006015">
    <property type="entry name" value="Universal_stress_UspA"/>
</dbReference>
<evidence type="ECO:0000313" key="3">
    <source>
        <dbReference type="EMBL" id="MBW7468532.1"/>
    </source>
</evidence>